<dbReference type="InterPro" id="IPR038883">
    <property type="entry name" value="AN11006-like"/>
</dbReference>
<reference evidence="2" key="1">
    <citation type="journal article" date="2020" name="Stud. Mycol.">
        <title>101 Dothideomycetes genomes: a test case for predicting lifestyles and emergence of pathogens.</title>
        <authorList>
            <person name="Haridas S."/>
            <person name="Albert R."/>
            <person name="Binder M."/>
            <person name="Bloem J."/>
            <person name="Labutti K."/>
            <person name="Salamov A."/>
            <person name="Andreopoulos B."/>
            <person name="Baker S."/>
            <person name="Barry K."/>
            <person name="Bills G."/>
            <person name="Bluhm B."/>
            <person name="Cannon C."/>
            <person name="Castanera R."/>
            <person name="Culley D."/>
            <person name="Daum C."/>
            <person name="Ezra D."/>
            <person name="Gonzalez J."/>
            <person name="Henrissat B."/>
            <person name="Kuo A."/>
            <person name="Liang C."/>
            <person name="Lipzen A."/>
            <person name="Lutzoni F."/>
            <person name="Magnuson J."/>
            <person name="Mondo S."/>
            <person name="Nolan M."/>
            <person name="Ohm R."/>
            <person name="Pangilinan J."/>
            <person name="Park H.-J."/>
            <person name="Ramirez L."/>
            <person name="Alfaro M."/>
            <person name="Sun H."/>
            <person name="Tritt A."/>
            <person name="Yoshinaga Y."/>
            <person name="Zwiers L.-H."/>
            <person name="Turgeon B."/>
            <person name="Goodwin S."/>
            <person name="Spatafora J."/>
            <person name="Crous P."/>
            <person name="Grigoriev I."/>
        </authorList>
    </citation>
    <scope>NUCLEOTIDE SEQUENCE</scope>
    <source>
        <strain evidence="2">CBS 133067</strain>
    </source>
</reference>
<protein>
    <submittedName>
        <fullName evidence="2">Uncharacterized protein</fullName>
    </submittedName>
</protein>
<dbReference type="PANTHER" id="PTHR42085">
    <property type="entry name" value="F-BOX DOMAIN-CONTAINING PROTEIN"/>
    <property type="match status" value="1"/>
</dbReference>
<keyword evidence="1" id="KW-0472">Membrane</keyword>
<organism evidence="2 3">
    <name type="scientific">Rhizodiscina lignyota</name>
    <dbReference type="NCBI Taxonomy" id="1504668"/>
    <lineage>
        <taxon>Eukaryota</taxon>
        <taxon>Fungi</taxon>
        <taxon>Dikarya</taxon>
        <taxon>Ascomycota</taxon>
        <taxon>Pezizomycotina</taxon>
        <taxon>Dothideomycetes</taxon>
        <taxon>Pleosporomycetidae</taxon>
        <taxon>Aulographales</taxon>
        <taxon>Rhizodiscinaceae</taxon>
        <taxon>Rhizodiscina</taxon>
    </lineage>
</organism>
<keyword evidence="1" id="KW-1133">Transmembrane helix</keyword>
<accession>A0A9P4IU38</accession>
<proteinExistence type="predicted"/>
<evidence type="ECO:0000313" key="2">
    <source>
        <dbReference type="EMBL" id="KAF2104311.1"/>
    </source>
</evidence>
<comment type="caution">
    <text evidence="2">The sequence shown here is derived from an EMBL/GenBank/DDBJ whole genome shotgun (WGS) entry which is preliminary data.</text>
</comment>
<dbReference type="OrthoDB" id="62952at2759"/>
<evidence type="ECO:0000313" key="3">
    <source>
        <dbReference type="Proteomes" id="UP000799772"/>
    </source>
</evidence>
<keyword evidence="1" id="KW-0812">Transmembrane</keyword>
<dbReference type="Proteomes" id="UP000799772">
    <property type="component" value="Unassembled WGS sequence"/>
</dbReference>
<gene>
    <name evidence="2" type="ORF">NA57DRAFT_51144</name>
</gene>
<feature type="transmembrane region" description="Helical" evidence="1">
    <location>
        <begin position="20"/>
        <end position="42"/>
    </location>
</feature>
<dbReference type="EMBL" id="ML978121">
    <property type="protein sequence ID" value="KAF2104311.1"/>
    <property type="molecule type" value="Genomic_DNA"/>
</dbReference>
<evidence type="ECO:0000256" key="1">
    <source>
        <dbReference type="SAM" id="Phobius"/>
    </source>
</evidence>
<keyword evidence="3" id="KW-1185">Reference proteome</keyword>
<dbReference type="PANTHER" id="PTHR42085:SF1">
    <property type="entry name" value="F-BOX DOMAIN-CONTAINING PROTEIN"/>
    <property type="match status" value="1"/>
</dbReference>
<sequence>MVTLTQSSPPISGNFELAQLLPWTLFLIILTSLLWPYVHFLYNISLRVVKIRRPAFFKQWTRSVFHFLKLPAELREMVYQSIIDDERNLLDGEPCCRPCYPARSEKLNDLSKSIVISVSNFITKCSLQHLLPRSFWSFIYFRSRGSTPSTSPSFLQTGDKIFAHLLVTIRRIFCKRKGTNIVFTNQQMHTEFTSVLCKKSTFKLFIEDDNHESELLWTISPAVTEAMRKCEVHIVATAGMTGCFDPRVAAADWPLRDKAFSELRKLVGLESMDLRIHARGSQIWNPIWLWHYTSQSFKVCEIKGFKEITFHLEGWSPGENKLCRGDGKWVWRCAKGHFVRDDTPGSMPIREFCKALYDECEECPSRQ</sequence>
<dbReference type="AlphaFoldDB" id="A0A9P4IU38"/>
<name>A0A9P4IU38_9PEZI</name>